<dbReference type="Pfam" id="PF01551">
    <property type="entry name" value="Peptidase_M23"/>
    <property type="match status" value="1"/>
</dbReference>
<dbReference type="PANTHER" id="PTHR21666">
    <property type="entry name" value="PEPTIDASE-RELATED"/>
    <property type="match status" value="1"/>
</dbReference>
<gene>
    <name evidence="4" type="ORF">CHR55_22390</name>
</gene>
<comment type="caution">
    <text evidence="4">The sequence shown here is derived from an EMBL/GenBank/DDBJ whole genome shotgun (WGS) entry which is preliminary data.</text>
</comment>
<dbReference type="InterPro" id="IPR011055">
    <property type="entry name" value="Dup_hybrid_motif"/>
</dbReference>
<dbReference type="EMBL" id="NOVD01000020">
    <property type="protein sequence ID" value="PCK25042.1"/>
    <property type="molecule type" value="Genomic_DNA"/>
</dbReference>
<dbReference type="PANTHER" id="PTHR21666:SF289">
    <property type="entry name" value="L-ALA--D-GLU ENDOPEPTIDASE"/>
    <property type="match status" value="1"/>
</dbReference>
<reference evidence="4 5" key="1">
    <citation type="submission" date="2017-07" db="EMBL/GenBank/DDBJ databases">
        <title>Draft sequence of Rhodococcus enclensis 23b-28.</title>
        <authorList>
            <person name="Besaury L."/>
            <person name="Sancelme M."/>
            <person name="Amato P."/>
            <person name="Lallement A."/>
            <person name="Delort A.-M."/>
        </authorList>
    </citation>
    <scope>NUCLEOTIDE SEQUENCE [LARGE SCALE GENOMIC DNA]</scope>
    <source>
        <strain evidence="4 5">23b-28</strain>
    </source>
</reference>
<dbReference type="InterPro" id="IPR050570">
    <property type="entry name" value="Cell_wall_metabolism_enzyme"/>
</dbReference>
<dbReference type="Proteomes" id="UP000230886">
    <property type="component" value="Unassembled WGS sequence"/>
</dbReference>
<evidence type="ECO:0000313" key="5">
    <source>
        <dbReference type="Proteomes" id="UP000230886"/>
    </source>
</evidence>
<evidence type="ECO:0000256" key="2">
    <source>
        <dbReference type="SAM" id="SignalP"/>
    </source>
</evidence>
<dbReference type="SUPFAM" id="SSF51261">
    <property type="entry name" value="Duplicated hybrid motif"/>
    <property type="match status" value="1"/>
</dbReference>
<name>A0A2A5J6R3_RHOSG</name>
<feature type="domain" description="M23ase beta-sheet core" evidence="3">
    <location>
        <begin position="55"/>
        <end position="149"/>
    </location>
</feature>
<accession>A0A2A5J6R3</accession>
<dbReference type="Gene3D" id="2.70.70.10">
    <property type="entry name" value="Glucose Permease (Domain IIA)"/>
    <property type="match status" value="1"/>
</dbReference>
<feature type="signal peptide" evidence="2">
    <location>
        <begin position="1"/>
        <end position="27"/>
    </location>
</feature>
<dbReference type="GO" id="GO:0004222">
    <property type="term" value="F:metalloendopeptidase activity"/>
    <property type="evidence" value="ECO:0007669"/>
    <property type="project" value="TreeGrafter"/>
</dbReference>
<protein>
    <submittedName>
        <fullName evidence="4">M23 family peptidase</fullName>
    </submittedName>
</protein>
<evidence type="ECO:0000313" key="4">
    <source>
        <dbReference type="EMBL" id="PCK25042.1"/>
    </source>
</evidence>
<feature type="chain" id="PRO_5012743405" evidence="2">
    <location>
        <begin position="28"/>
        <end position="166"/>
    </location>
</feature>
<proteinExistence type="predicted"/>
<dbReference type="RefSeq" id="WP_021333041.1">
    <property type="nucleotide sequence ID" value="NZ_NOVD01000020.1"/>
</dbReference>
<organism evidence="4 5">
    <name type="scientific">Rhodococcus qingshengii</name>
    <dbReference type="NCBI Taxonomy" id="334542"/>
    <lineage>
        <taxon>Bacteria</taxon>
        <taxon>Bacillati</taxon>
        <taxon>Actinomycetota</taxon>
        <taxon>Actinomycetes</taxon>
        <taxon>Mycobacteriales</taxon>
        <taxon>Nocardiaceae</taxon>
        <taxon>Rhodococcus</taxon>
        <taxon>Rhodococcus erythropolis group</taxon>
    </lineage>
</organism>
<evidence type="ECO:0000259" key="3">
    <source>
        <dbReference type="Pfam" id="PF01551"/>
    </source>
</evidence>
<sequence>MTMVRGARRGVVVAVISCCVAVGTASADTRFDWPLAPRPHVERAFDKPAKNWLPGHRGVDLGGSAGQSVLAAGDGIVVFAGVVAGKPTVSIDHSGGLRTTYEPVVAVVRAGERVAARSVIGTLETGHEGCAVEACLHWGLRRGREYLDPLGLVRTQPLRLKPLKGG</sequence>
<keyword evidence="1 2" id="KW-0732">Signal</keyword>
<dbReference type="InterPro" id="IPR016047">
    <property type="entry name" value="M23ase_b-sheet_dom"/>
</dbReference>
<evidence type="ECO:0000256" key="1">
    <source>
        <dbReference type="ARBA" id="ARBA00022729"/>
    </source>
</evidence>
<dbReference type="AlphaFoldDB" id="A0A2A5J6R3"/>
<dbReference type="CDD" id="cd12797">
    <property type="entry name" value="M23_peptidase"/>
    <property type="match status" value="1"/>
</dbReference>